<sequence length="768" mass="89329">MKYKIMEYDDVLKLYEADLDLRVNDYHKKREELIGANGSIVDFANGHEYFGIHRTSEGWVYREWAPGASKMYLAGEFNGWNHRKHPMERLENGVFEIKLSKDTLWNGCKVLAIVEHDGQELERIPLYARRVVQDPTTYLWSAEVYDPETPFAWTDQDFHSELPPYIYECHVGMAQEERKVGSYLEFADKILPRIQNLGYNTIQIMAIMEHPYYGSFGYQIGSFFAPASRSGMPEDLKYLVNKAHSMGIRVLLDVVHSHAAKNTREGINEFDGTDYQFFHSGARGYHQAWDTRLFNYGKNEVIHFLLSNLKYWMKEFHFDGFRFDGVTSMLYLDHGLGTSFDNYDKYFSMNTDIEAITYLTLANELIHEVNPNAMSIAEDMSGMPGMCIPIEEGGIGFDYRLAMGIPDMWIKFLKEYKDEDWDMWKLWHELTSHRPHEKVIAYAESHDQALVGDKTIMFRLCDKEMYWSMEKNTQNYIIDRGVALHKMIRFITMTLGGEGYLNFMGNEFGHPEWIDFPREGNGWSYHYCRRQWSLVDNPNLKYCWLNDFDKAMISFTKEHHILEDENPYNMWVHQQDDMMIYEKGNVVFAFNFHPNRSFEGYFVPVSKAGKYHAVLTSDESRFGGQDRIAKDVVYNTVELPDGRTGFFAYLPSRTAAAFCRIEDAVSKKETAAAKDAVEKPKRGRPRKAKTEELTEAAKTTEKPTRSRRVKKEAAEEVPAEKPKRGRPRKVKEQEPEETPKKEAAEVPTEKPKRGRPRKKPVEAAAPEK</sequence>
<dbReference type="EMBL" id="JAJEQN010000026">
    <property type="protein sequence ID" value="MCC2222086.1"/>
    <property type="molecule type" value="Genomic_DNA"/>
</dbReference>
<dbReference type="FunFam" id="3.20.20.80:FF:000001">
    <property type="entry name" value="1,4-alpha-glucan branching enzyme"/>
    <property type="match status" value="1"/>
</dbReference>
<dbReference type="InterPro" id="IPR006047">
    <property type="entry name" value="GH13_cat_dom"/>
</dbReference>
<reference evidence="9 10" key="1">
    <citation type="submission" date="2021-10" db="EMBL/GenBank/DDBJ databases">
        <title>Anaerobic single-cell dispensing facilitates the cultivation of human gut bacteria.</title>
        <authorList>
            <person name="Afrizal A."/>
        </authorList>
    </citation>
    <scope>NUCLEOTIDE SEQUENCE [LARGE SCALE GENOMIC DNA]</scope>
    <source>
        <strain evidence="9 10">CLA-AA-H224</strain>
    </source>
</reference>
<dbReference type="Gene3D" id="2.60.40.1180">
    <property type="entry name" value="Golgi alpha-mannosidase II"/>
    <property type="match status" value="1"/>
</dbReference>
<comment type="caution">
    <text evidence="9">The sequence shown here is derived from an EMBL/GenBank/DDBJ whole genome shotgun (WGS) entry which is preliminary data.</text>
</comment>
<evidence type="ECO:0000313" key="10">
    <source>
        <dbReference type="Proteomes" id="UP001198200"/>
    </source>
</evidence>
<dbReference type="GO" id="GO:0005737">
    <property type="term" value="C:cytoplasm"/>
    <property type="evidence" value="ECO:0007669"/>
    <property type="project" value="TreeGrafter"/>
</dbReference>
<feature type="compositionally biased region" description="Basic and acidic residues" evidence="7">
    <location>
        <begin position="730"/>
        <end position="751"/>
    </location>
</feature>
<dbReference type="GO" id="GO:0003844">
    <property type="term" value="F:1,4-alpha-glucan branching enzyme activity"/>
    <property type="evidence" value="ECO:0007669"/>
    <property type="project" value="UniProtKB-EC"/>
</dbReference>
<feature type="compositionally biased region" description="Basic and acidic residues" evidence="7">
    <location>
        <begin position="669"/>
        <end position="680"/>
    </location>
</feature>
<dbReference type="SUPFAM" id="SSF81296">
    <property type="entry name" value="E set domains"/>
    <property type="match status" value="1"/>
</dbReference>
<evidence type="ECO:0000256" key="6">
    <source>
        <dbReference type="PIRSR" id="PIRSR000463-1"/>
    </source>
</evidence>
<evidence type="ECO:0000256" key="7">
    <source>
        <dbReference type="SAM" id="MobiDB-lite"/>
    </source>
</evidence>
<dbReference type="GO" id="GO:0005978">
    <property type="term" value="P:glycogen biosynthetic process"/>
    <property type="evidence" value="ECO:0007669"/>
    <property type="project" value="InterPro"/>
</dbReference>
<dbReference type="InterPro" id="IPR014756">
    <property type="entry name" value="Ig_E-set"/>
</dbReference>
<comment type="catalytic activity">
    <reaction evidence="1">
        <text>Transfers a segment of a (1-&gt;4)-alpha-D-glucan chain to a primary hydroxy group in a similar glucan chain.</text>
        <dbReference type="EC" id="2.4.1.18"/>
    </reaction>
</comment>
<keyword evidence="4" id="KW-0328">Glycosyltransferase</keyword>
<evidence type="ECO:0000256" key="1">
    <source>
        <dbReference type="ARBA" id="ARBA00000826"/>
    </source>
</evidence>
<dbReference type="InterPro" id="IPR013780">
    <property type="entry name" value="Glyco_hydro_b"/>
</dbReference>
<dbReference type="GO" id="GO:0004553">
    <property type="term" value="F:hydrolase activity, hydrolyzing O-glycosyl compounds"/>
    <property type="evidence" value="ECO:0007669"/>
    <property type="project" value="InterPro"/>
</dbReference>
<dbReference type="SMART" id="SM00642">
    <property type="entry name" value="Aamy"/>
    <property type="match status" value="1"/>
</dbReference>
<dbReference type="GO" id="GO:0043169">
    <property type="term" value="F:cation binding"/>
    <property type="evidence" value="ECO:0007669"/>
    <property type="project" value="InterPro"/>
</dbReference>
<organism evidence="9 10">
    <name type="scientific">Anthropogastromicrobium aceti</name>
    <dbReference type="NCBI Taxonomy" id="2981768"/>
    <lineage>
        <taxon>Bacteria</taxon>
        <taxon>Bacillati</taxon>
        <taxon>Bacillota</taxon>
        <taxon>Clostridia</taxon>
        <taxon>Lachnospirales</taxon>
        <taxon>Lachnospiraceae</taxon>
        <taxon>Anthropogastromicrobium</taxon>
    </lineage>
</organism>
<feature type="compositionally biased region" description="Basic and acidic residues" evidence="7">
    <location>
        <begin position="759"/>
        <end position="768"/>
    </location>
</feature>
<dbReference type="PRINTS" id="PR00929">
    <property type="entry name" value="ATHOOK"/>
</dbReference>
<dbReference type="SMART" id="SM00384">
    <property type="entry name" value="AT_hook"/>
    <property type="match status" value="3"/>
</dbReference>
<dbReference type="PANTHER" id="PTHR43651">
    <property type="entry name" value="1,4-ALPHA-GLUCAN-BRANCHING ENZYME"/>
    <property type="match status" value="1"/>
</dbReference>
<evidence type="ECO:0000256" key="2">
    <source>
        <dbReference type="ARBA" id="ARBA00009000"/>
    </source>
</evidence>
<feature type="active site" description="Nucleophile" evidence="6">
    <location>
        <position position="324"/>
    </location>
</feature>
<dbReference type="GO" id="GO:0003677">
    <property type="term" value="F:DNA binding"/>
    <property type="evidence" value="ECO:0007669"/>
    <property type="project" value="InterPro"/>
</dbReference>
<evidence type="ECO:0000259" key="8">
    <source>
        <dbReference type="SMART" id="SM00642"/>
    </source>
</evidence>
<evidence type="ECO:0000313" key="9">
    <source>
        <dbReference type="EMBL" id="MCC2222086.1"/>
    </source>
</evidence>
<feature type="region of interest" description="Disordered" evidence="7">
    <location>
        <begin position="669"/>
        <end position="768"/>
    </location>
</feature>
<feature type="compositionally biased region" description="Basic and acidic residues" evidence="7">
    <location>
        <begin position="711"/>
        <end position="722"/>
    </location>
</feature>
<dbReference type="InterPro" id="IPR017853">
    <property type="entry name" value="GH"/>
</dbReference>
<dbReference type="RefSeq" id="WP_227100387.1">
    <property type="nucleotide sequence ID" value="NZ_JAJEQN010000026.1"/>
</dbReference>
<dbReference type="PANTHER" id="PTHR43651:SF3">
    <property type="entry name" value="1,4-ALPHA-GLUCAN-BRANCHING ENZYME"/>
    <property type="match status" value="1"/>
</dbReference>
<dbReference type="InterPro" id="IPR006048">
    <property type="entry name" value="A-amylase/branching_C"/>
</dbReference>
<comment type="similarity">
    <text evidence="2">Belongs to the glycosyl hydrolase 13 family. GlgB subfamily.</text>
</comment>
<dbReference type="Pfam" id="PF00128">
    <property type="entry name" value="Alpha-amylase"/>
    <property type="match status" value="1"/>
</dbReference>
<evidence type="ECO:0000256" key="5">
    <source>
        <dbReference type="ARBA" id="ARBA00022679"/>
    </source>
</evidence>
<keyword evidence="5" id="KW-0808">Transferase</keyword>
<dbReference type="InterPro" id="IPR004193">
    <property type="entry name" value="Glyco_hydro_13_N"/>
</dbReference>
<dbReference type="InterPro" id="IPR013783">
    <property type="entry name" value="Ig-like_fold"/>
</dbReference>
<keyword evidence="10" id="KW-1185">Reference proteome</keyword>
<evidence type="ECO:0000256" key="3">
    <source>
        <dbReference type="ARBA" id="ARBA00012541"/>
    </source>
</evidence>
<dbReference type="SUPFAM" id="SSF51445">
    <property type="entry name" value="(Trans)glycosidases"/>
    <property type="match status" value="1"/>
</dbReference>
<gene>
    <name evidence="9" type="ORF">LKD48_10625</name>
</gene>
<dbReference type="Pfam" id="PF02806">
    <property type="entry name" value="Alpha-amylase_C"/>
    <property type="match status" value="1"/>
</dbReference>
<dbReference type="SUPFAM" id="SSF51011">
    <property type="entry name" value="Glycosyl hydrolase domain"/>
    <property type="match status" value="1"/>
</dbReference>
<dbReference type="Pfam" id="PF02922">
    <property type="entry name" value="CBM_48"/>
    <property type="match status" value="1"/>
</dbReference>
<dbReference type="Gene3D" id="3.20.20.80">
    <property type="entry name" value="Glycosidases"/>
    <property type="match status" value="1"/>
</dbReference>
<dbReference type="CDD" id="cd11321">
    <property type="entry name" value="AmyAc_bac_euk_BE"/>
    <property type="match status" value="1"/>
</dbReference>
<dbReference type="CDD" id="cd02854">
    <property type="entry name" value="E_set_GBE_euk_N"/>
    <property type="match status" value="1"/>
</dbReference>
<accession>A0AAE3JCN2</accession>
<dbReference type="InterPro" id="IPR037439">
    <property type="entry name" value="Branching_enzy"/>
</dbReference>
<dbReference type="Proteomes" id="UP001198200">
    <property type="component" value="Unassembled WGS sequence"/>
</dbReference>
<protein>
    <recommendedName>
        <fullName evidence="3">1,4-alpha-glucan branching enzyme</fullName>
        <ecNumber evidence="3">2.4.1.18</ecNumber>
    </recommendedName>
</protein>
<dbReference type="Gene3D" id="2.60.40.10">
    <property type="entry name" value="Immunoglobulins"/>
    <property type="match status" value="1"/>
</dbReference>
<dbReference type="AlphaFoldDB" id="A0AAE3JCN2"/>
<dbReference type="PIRSF" id="PIRSF000463">
    <property type="entry name" value="GlgB"/>
    <property type="match status" value="1"/>
</dbReference>
<feature type="active site" description="Proton donor" evidence="6">
    <location>
        <position position="378"/>
    </location>
</feature>
<name>A0AAE3JCN2_9FIRM</name>
<dbReference type="EC" id="2.4.1.18" evidence="3"/>
<feature type="domain" description="Glycosyl hydrolase family 13 catalytic" evidence="8">
    <location>
        <begin position="186"/>
        <end position="533"/>
    </location>
</feature>
<dbReference type="InterPro" id="IPR017956">
    <property type="entry name" value="AT_hook_DNA-bd_motif"/>
</dbReference>
<proteinExistence type="inferred from homology"/>
<evidence type="ECO:0000256" key="4">
    <source>
        <dbReference type="ARBA" id="ARBA00022676"/>
    </source>
</evidence>